<dbReference type="CDD" id="cd23415">
    <property type="entry name" value="beta-trefoil_Ricin_AH"/>
    <property type="match status" value="1"/>
</dbReference>
<evidence type="ECO:0000256" key="1">
    <source>
        <dbReference type="SAM" id="SignalP"/>
    </source>
</evidence>
<name>A0AB39P1I7_9ACTN</name>
<protein>
    <submittedName>
        <fullName evidence="3">RICIN domain-containing protein</fullName>
    </submittedName>
</protein>
<dbReference type="RefSeq" id="WP_369229474.1">
    <property type="nucleotide sequence ID" value="NZ_CP163435.1"/>
</dbReference>
<proteinExistence type="predicted"/>
<feature type="chain" id="PRO_5044275054" evidence="1">
    <location>
        <begin position="25"/>
        <end position="154"/>
    </location>
</feature>
<accession>A0AB39P1I7</accession>
<dbReference type="EMBL" id="CP163435">
    <property type="protein sequence ID" value="XDQ23601.1"/>
    <property type="molecule type" value="Genomic_DNA"/>
</dbReference>
<feature type="domain" description="Ricin B lectin" evidence="2">
    <location>
        <begin position="63"/>
        <end position="133"/>
    </location>
</feature>
<dbReference type="SUPFAM" id="SSF50370">
    <property type="entry name" value="Ricin B-like lectins"/>
    <property type="match status" value="1"/>
</dbReference>
<dbReference type="PROSITE" id="PS50231">
    <property type="entry name" value="RICIN_B_LECTIN"/>
    <property type="match status" value="1"/>
</dbReference>
<gene>
    <name evidence="3" type="ORF">AB5J56_02285</name>
</gene>
<dbReference type="Pfam" id="PF14200">
    <property type="entry name" value="RicinB_lectin_2"/>
    <property type="match status" value="1"/>
</dbReference>
<evidence type="ECO:0000313" key="3">
    <source>
        <dbReference type="EMBL" id="XDQ23601.1"/>
    </source>
</evidence>
<dbReference type="Gene3D" id="2.80.10.50">
    <property type="match status" value="1"/>
</dbReference>
<feature type="signal peptide" evidence="1">
    <location>
        <begin position="1"/>
        <end position="24"/>
    </location>
</feature>
<dbReference type="InterPro" id="IPR000772">
    <property type="entry name" value="Ricin_B_lectin"/>
</dbReference>
<dbReference type="InterPro" id="IPR035992">
    <property type="entry name" value="Ricin_B-like_lectins"/>
</dbReference>
<organism evidence="3">
    <name type="scientific">Streptomyces sp. R21</name>
    <dbReference type="NCBI Taxonomy" id="3238627"/>
    <lineage>
        <taxon>Bacteria</taxon>
        <taxon>Bacillati</taxon>
        <taxon>Actinomycetota</taxon>
        <taxon>Actinomycetes</taxon>
        <taxon>Kitasatosporales</taxon>
        <taxon>Streptomycetaceae</taxon>
        <taxon>Streptomyces</taxon>
    </lineage>
</organism>
<evidence type="ECO:0000259" key="2">
    <source>
        <dbReference type="Pfam" id="PF14200"/>
    </source>
</evidence>
<sequence length="154" mass="17029">MSVSGAAVVLATPLNLAMPGTATAAETAATSLDRFANYEYKECIEENSYYNLWSQKCITSYAGQYWRWTGTTNTSSTLQNYAYEHCLDSNSAGDVYTNGCNGGNNQLWQVIQPAPTSAVMLRNTATRLCLYQSGSLYRTTVCDRNARDQRWTIG</sequence>
<dbReference type="AlphaFoldDB" id="A0AB39P1I7"/>
<keyword evidence="1" id="KW-0732">Signal</keyword>
<reference evidence="3" key="1">
    <citation type="submission" date="2024-07" db="EMBL/GenBank/DDBJ databases">
        <authorList>
            <person name="Yu S.T."/>
        </authorList>
    </citation>
    <scope>NUCLEOTIDE SEQUENCE</scope>
    <source>
        <strain evidence="3">R21</strain>
    </source>
</reference>